<gene>
    <name evidence="1" type="ORF">FCALED_LOCUS14264</name>
</gene>
<dbReference type="AlphaFoldDB" id="A0A9N9I3T9"/>
<name>A0A9N9I3T9_9GLOM</name>
<reference evidence="1" key="1">
    <citation type="submission" date="2021-06" db="EMBL/GenBank/DDBJ databases">
        <authorList>
            <person name="Kallberg Y."/>
            <person name="Tangrot J."/>
            <person name="Rosling A."/>
        </authorList>
    </citation>
    <scope>NUCLEOTIDE SEQUENCE</scope>
    <source>
        <strain evidence="1">UK204</strain>
    </source>
</reference>
<organism evidence="1 2">
    <name type="scientific">Funneliformis caledonium</name>
    <dbReference type="NCBI Taxonomy" id="1117310"/>
    <lineage>
        <taxon>Eukaryota</taxon>
        <taxon>Fungi</taxon>
        <taxon>Fungi incertae sedis</taxon>
        <taxon>Mucoromycota</taxon>
        <taxon>Glomeromycotina</taxon>
        <taxon>Glomeromycetes</taxon>
        <taxon>Glomerales</taxon>
        <taxon>Glomeraceae</taxon>
        <taxon>Funneliformis</taxon>
    </lineage>
</organism>
<dbReference type="OrthoDB" id="2436378at2759"/>
<evidence type="ECO:0000313" key="2">
    <source>
        <dbReference type="Proteomes" id="UP000789570"/>
    </source>
</evidence>
<sequence length="161" mass="17519">MTFLKVFRKDNETPVQKLARKSGIVPSALPNVLQNNAIATNVLYAVKNMMKIDDPAIVVQWNDPGFNDVPAIPGCRNGVAGQTLNAIVAHFTANGGTDVLGQNTVFLFRANIDLGFCEENLPLWVRHQNGIPDVCVSAFVIHKLTLGGQIDVAPFGYAFNR</sequence>
<dbReference type="EMBL" id="CAJVPQ010009826">
    <property type="protein sequence ID" value="CAG8718239.1"/>
    <property type="molecule type" value="Genomic_DNA"/>
</dbReference>
<comment type="caution">
    <text evidence="1">The sequence shown here is derived from an EMBL/GenBank/DDBJ whole genome shotgun (WGS) entry which is preliminary data.</text>
</comment>
<protein>
    <submittedName>
        <fullName evidence="1">7800_t:CDS:1</fullName>
    </submittedName>
</protein>
<dbReference type="Proteomes" id="UP000789570">
    <property type="component" value="Unassembled WGS sequence"/>
</dbReference>
<proteinExistence type="predicted"/>
<accession>A0A9N9I3T9</accession>
<evidence type="ECO:0000313" key="1">
    <source>
        <dbReference type="EMBL" id="CAG8718239.1"/>
    </source>
</evidence>
<keyword evidence="2" id="KW-1185">Reference proteome</keyword>